<proteinExistence type="predicted"/>
<reference evidence="2" key="1">
    <citation type="submission" date="2023-04" db="EMBL/GenBank/DDBJ databases">
        <title>Genome dynamics across the evolutionary transition to endosymbiosis.</title>
        <authorList>
            <person name="Siozios S."/>
            <person name="Nadal-Jimenez P."/>
            <person name="Azagi T."/>
            <person name="Sprong H."/>
            <person name="Frost C.L."/>
            <person name="Parratt S.R."/>
            <person name="Taylor G."/>
            <person name="Brettell L."/>
            <person name="Lew K.C."/>
            <person name="Croft L."/>
            <person name="King K.C."/>
            <person name="Brockhurst M.A."/>
            <person name="Hypsa V."/>
            <person name="Novakova E."/>
            <person name="Darby A.C."/>
            <person name="Hurst G.D.D."/>
        </authorList>
    </citation>
    <scope>NUCLEOTIDE SEQUENCE</scope>
    <source>
        <strain evidence="2">APv</strain>
    </source>
</reference>
<dbReference type="Proteomes" id="UP001177595">
    <property type="component" value="Chromosome"/>
</dbReference>
<protein>
    <submittedName>
        <fullName evidence="2">Uncharacterized protein</fullName>
    </submittedName>
</protein>
<evidence type="ECO:0000256" key="1">
    <source>
        <dbReference type="SAM" id="MobiDB-lite"/>
    </source>
</evidence>
<feature type="region of interest" description="Disordered" evidence="1">
    <location>
        <begin position="55"/>
        <end position="80"/>
    </location>
</feature>
<sequence length="80" mass="9538">MARKHIAVTEETKMKIERVALEVSNKTNNIIKWSEVVHYLIENYLEEARKDMLNTISPENPKKQKNTNRNKHYDDRITQV</sequence>
<accession>A0AA95K9Q5</accession>
<dbReference type="RefSeq" id="WP_280625103.1">
    <property type="nucleotide sequence ID" value="NZ_CP123504.1"/>
</dbReference>
<evidence type="ECO:0000313" key="3">
    <source>
        <dbReference type="EMBL" id="WGM03049.1"/>
    </source>
</evidence>
<feature type="compositionally biased region" description="Basic and acidic residues" evidence="1">
    <location>
        <begin position="71"/>
        <end position="80"/>
    </location>
</feature>
<dbReference type="EMBL" id="CP123504">
    <property type="protein sequence ID" value="WGM03049.1"/>
    <property type="molecule type" value="Genomic_DNA"/>
</dbReference>
<evidence type="ECO:0000313" key="2">
    <source>
        <dbReference type="EMBL" id="WGM01626.1"/>
    </source>
</evidence>
<organism evidence="2 4">
    <name type="scientific">Arsenophonus nasoniae</name>
    <name type="common">son-killer infecting Nasonia vitripennis</name>
    <dbReference type="NCBI Taxonomy" id="638"/>
    <lineage>
        <taxon>Bacteria</taxon>
        <taxon>Pseudomonadati</taxon>
        <taxon>Pseudomonadota</taxon>
        <taxon>Gammaproteobacteria</taxon>
        <taxon>Enterobacterales</taxon>
        <taxon>Morganellaceae</taxon>
        <taxon>Arsenophonus</taxon>
    </lineage>
</organism>
<dbReference type="EMBL" id="CP123504">
    <property type="protein sequence ID" value="WGM01626.1"/>
    <property type="molecule type" value="Genomic_DNA"/>
</dbReference>
<dbReference type="AlphaFoldDB" id="A0AA95K9Q5"/>
<evidence type="ECO:0000313" key="4">
    <source>
        <dbReference type="Proteomes" id="UP001177595"/>
    </source>
</evidence>
<name>A0AA95K9Q5_9GAMM</name>
<gene>
    <name evidence="2" type="ORF">QE210_00410</name>
    <name evidence="3" type="ORF">QE210_08290</name>
</gene>